<evidence type="ECO:0000313" key="2">
    <source>
        <dbReference type="EMBL" id="EAX90824.1"/>
    </source>
</evidence>
<dbReference type="AlphaFoldDB" id="A2FW91"/>
<dbReference type="KEGG" id="tva:4748515"/>
<sequence length="68" mass="7357">MCVEVDSENAQNGKGRVLSELPEPYNPENRPTSDDTLRTPSHETELVKTSLTKAASKGNPIEDVSVSS</sequence>
<dbReference type="RefSeq" id="XP_001303754.1">
    <property type="nucleotide sequence ID" value="XM_001303753.1"/>
</dbReference>
<evidence type="ECO:0000256" key="1">
    <source>
        <dbReference type="SAM" id="MobiDB-lite"/>
    </source>
</evidence>
<accession>A2FW91</accession>
<feature type="compositionally biased region" description="Basic and acidic residues" evidence="1">
    <location>
        <begin position="31"/>
        <end position="46"/>
    </location>
</feature>
<dbReference type="VEuPathDB" id="TrichDB:TVAG_455520"/>
<evidence type="ECO:0000313" key="3">
    <source>
        <dbReference type="Proteomes" id="UP000001542"/>
    </source>
</evidence>
<reference evidence="2" key="1">
    <citation type="submission" date="2006-10" db="EMBL/GenBank/DDBJ databases">
        <authorList>
            <person name="Amadeo P."/>
            <person name="Zhao Q."/>
            <person name="Wortman J."/>
            <person name="Fraser-Liggett C."/>
            <person name="Carlton J."/>
        </authorList>
    </citation>
    <scope>NUCLEOTIDE SEQUENCE</scope>
    <source>
        <strain evidence="2">G3</strain>
    </source>
</reference>
<protein>
    <submittedName>
        <fullName evidence="2">Uncharacterized protein</fullName>
    </submittedName>
</protein>
<dbReference type="InParanoid" id="A2FW91"/>
<proteinExistence type="predicted"/>
<dbReference type="Proteomes" id="UP000001542">
    <property type="component" value="Unassembled WGS sequence"/>
</dbReference>
<reference evidence="2" key="2">
    <citation type="journal article" date="2007" name="Science">
        <title>Draft genome sequence of the sexually transmitted pathogen Trichomonas vaginalis.</title>
        <authorList>
            <person name="Carlton J.M."/>
            <person name="Hirt R.P."/>
            <person name="Silva J.C."/>
            <person name="Delcher A.L."/>
            <person name="Schatz M."/>
            <person name="Zhao Q."/>
            <person name="Wortman J.R."/>
            <person name="Bidwell S.L."/>
            <person name="Alsmark U.C.M."/>
            <person name="Besteiro S."/>
            <person name="Sicheritz-Ponten T."/>
            <person name="Noel C.J."/>
            <person name="Dacks J.B."/>
            <person name="Foster P.G."/>
            <person name="Simillion C."/>
            <person name="Van de Peer Y."/>
            <person name="Miranda-Saavedra D."/>
            <person name="Barton G.J."/>
            <person name="Westrop G.D."/>
            <person name="Mueller S."/>
            <person name="Dessi D."/>
            <person name="Fiori P.L."/>
            <person name="Ren Q."/>
            <person name="Paulsen I."/>
            <person name="Zhang H."/>
            <person name="Bastida-Corcuera F.D."/>
            <person name="Simoes-Barbosa A."/>
            <person name="Brown M.T."/>
            <person name="Hayes R.D."/>
            <person name="Mukherjee M."/>
            <person name="Okumura C.Y."/>
            <person name="Schneider R."/>
            <person name="Smith A.J."/>
            <person name="Vanacova S."/>
            <person name="Villalvazo M."/>
            <person name="Haas B.J."/>
            <person name="Pertea M."/>
            <person name="Feldblyum T.V."/>
            <person name="Utterback T.R."/>
            <person name="Shu C.L."/>
            <person name="Osoegawa K."/>
            <person name="de Jong P.J."/>
            <person name="Hrdy I."/>
            <person name="Horvathova L."/>
            <person name="Zubacova Z."/>
            <person name="Dolezal P."/>
            <person name="Malik S.B."/>
            <person name="Logsdon J.M. Jr."/>
            <person name="Henze K."/>
            <person name="Gupta A."/>
            <person name="Wang C.C."/>
            <person name="Dunne R.L."/>
            <person name="Upcroft J.A."/>
            <person name="Upcroft P."/>
            <person name="White O."/>
            <person name="Salzberg S.L."/>
            <person name="Tang P."/>
            <person name="Chiu C.-H."/>
            <person name="Lee Y.-S."/>
            <person name="Embley T.M."/>
            <person name="Coombs G.H."/>
            <person name="Mottram J.C."/>
            <person name="Tachezy J."/>
            <person name="Fraser-Liggett C.M."/>
            <person name="Johnson P.J."/>
        </authorList>
    </citation>
    <scope>NUCLEOTIDE SEQUENCE [LARGE SCALE GENOMIC DNA]</scope>
    <source>
        <strain evidence="2">G3</strain>
    </source>
</reference>
<keyword evidence="3" id="KW-1185">Reference proteome</keyword>
<name>A2FW91_TRIV3</name>
<dbReference type="VEuPathDB" id="TrichDB:TVAGG3_0537990"/>
<feature type="region of interest" description="Disordered" evidence="1">
    <location>
        <begin position="1"/>
        <end position="68"/>
    </location>
</feature>
<organism evidence="2 3">
    <name type="scientific">Trichomonas vaginalis (strain ATCC PRA-98 / G3)</name>
    <dbReference type="NCBI Taxonomy" id="412133"/>
    <lineage>
        <taxon>Eukaryota</taxon>
        <taxon>Metamonada</taxon>
        <taxon>Parabasalia</taxon>
        <taxon>Trichomonadida</taxon>
        <taxon>Trichomonadidae</taxon>
        <taxon>Trichomonas</taxon>
    </lineage>
</organism>
<dbReference type="EMBL" id="DS114080">
    <property type="protein sequence ID" value="EAX90824.1"/>
    <property type="molecule type" value="Genomic_DNA"/>
</dbReference>
<gene>
    <name evidence="2" type="ORF">TVAG_455520</name>
</gene>